<dbReference type="AlphaFoldDB" id="A0A2N5EGV3"/>
<dbReference type="SUPFAM" id="SSF53062">
    <property type="entry name" value="PTS system fructose IIA component-like"/>
    <property type="match status" value="1"/>
</dbReference>
<keyword evidence="5" id="KW-0808">Transferase</keyword>
<proteinExistence type="predicted"/>
<dbReference type="InterPro" id="IPR033887">
    <property type="entry name" value="PTS_IIA_man"/>
</dbReference>
<reference evidence="9 10" key="1">
    <citation type="submission" date="2017-12" db="EMBL/GenBank/DDBJ databases">
        <title>Characterization of six clinical isolates of Enterochimera gen. nov., a novel genus of the Yersiniaciae family and the three species Enterochimera arupensis sp. nov., Enterochimera coloradensis sp. nov, and Enterochimera californica sp. nov.</title>
        <authorList>
            <person name="Rossi A."/>
            <person name="Fisher M."/>
        </authorList>
    </citation>
    <scope>NUCLEOTIDE SEQUENCE [LARGE SCALE GENOMIC DNA]</scope>
    <source>
        <strain evidence="10">2015-Iso6</strain>
    </source>
</reference>
<keyword evidence="10" id="KW-1185">Reference proteome</keyword>
<feature type="domain" description="PTS EIIA type-4" evidence="8">
    <location>
        <begin position="2"/>
        <end position="123"/>
    </location>
</feature>
<dbReference type="PROSITE" id="PS51096">
    <property type="entry name" value="PTS_EIIA_TYPE_4"/>
    <property type="match status" value="1"/>
</dbReference>
<comment type="caution">
    <text evidence="9">The sequence shown here is derived from an EMBL/GenBank/DDBJ whole genome shotgun (WGS) entry which is preliminary data.</text>
</comment>
<dbReference type="Proteomes" id="UP000234240">
    <property type="component" value="Unassembled WGS sequence"/>
</dbReference>
<evidence type="ECO:0000256" key="7">
    <source>
        <dbReference type="ARBA" id="ARBA00022777"/>
    </source>
</evidence>
<protein>
    <submittedName>
        <fullName evidence="9">PTS sugar transporter</fullName>
    </submittedName>
</protein>
<evidence type="ECO:0000259" key="8">
    <source>
        <dbReference type="PROSITE" id="PS51096"/>
    </source>
</evidence>
<evidence type="ECO:0000256" key="3">
    <source>
        <dbReference type="ARBA" id="ARBA00022490"/>
    </source>
</evidence>
<evidence type="ECO:0000256" key="1">
    <source>
        <dbReference type="ARBA" id="ARBA00004496"/>
    </source>
</evidence>
<keyword evidence="2" id="KW-0813">Transport</keyword>
<dbReference type="GO" id="GO:0016020">
    <property type="term" value="C:membrane"/>
    <property type="evidence" value="ECO:0007669"/>
    <property type="project" value="InterPro"/>
</dbReference>
<dbReference type="GO" id="GO:0009401">
    <property type="term" value="P:phosphoenolpyruvate-dependent sugar phosphotransferase system"/>
    <property type="evidence" value="ECO:0007669"/>
    <property type="project" value="UniProtKB-KW"/>
</dbReference>
<evidence type="ECO:0000313" key="9">
    <source>
        <dbReference type="EMBL" id="PLR41787.1"/>
    </source>
</evidence>
<dbReference type="Pfam" id="PF03610">
    <property type="entry name" value="EIIA-man"/>
    <property type="match status" value="1"/>
</dbReference>
<sequence>MKRHYIFASHGRFAEGILHSVELILGKQANIHTLCAYLEEEEDVTARIEALMDSFSQEDELIILTDIFAGSINNEFIRFIHRPHVHLLAGMNLPLIIEMLIAPPGGDTAALIGESLSNARESLQYCNQTLHSVELVDRDF</sequence>
<dbReference type="CDD" id="cd00006">
    <property type="entry name" value="PTS_IIA_man"/>
    <property type="match status" value="1"/>
</dbReference>
<keyword evidence="6" id="KW-0598">Phosphotransferase system</keyword>
<dbReference type="PANTHER" id="PTHR33799:SF1">
    <property type="entry name" value="PTS SYSTEM MANNOSE-SPECIFIC EIIAB COMPONENT-RELATED"/>
    <property type="match status" value="1"/>
</dbReference>
<dbReference type="GO" id="GO:0016301">
    <property type="term" value="F:kinase activity"/>
    <property type="evidence" value="ECO:0007669"/>
    <property type="project" value="UniProtKB-KW"/>
</dbReference>
<comment type="subcellular location">
    <subcellularLocation>
        <location evidence="1">Cytoplasm</location>
    </subcellularLocation>
</comment>
<keyword evidence="7" id="KW-0418">Kinase</keyword>
<dbReference type="InterPro" id="IPR036662">
    <property type="entry name" value="PTS_EIIA_man-typ_sf"/>
</dbReference>
<organism evidence="9 10">
    <name type="scientific">Chimaeribacter californicus</name>
    <dbReference type="NCBI Taxonomy" id="2060067"/>
    <lineage>
        <taxon>Bacteria</taxon>
        <taxon>Pseudomonadati</taxon>
        <taxon>Pseudomonadota</taxon>
        <taxon>Gammaproteobacteria</taxon>
        <taxon>Enterobacterales</taxon>
        <taxon>Yersiniaceae</taxon>
        <taxon>Chimaeribacter</taxon>
    </lineage>
</organism>
<keyword evidence="4 9" id="KW-0762">Sugar transport</keyword>
<gene>
    <name evidence="9" type="ORF">CYR55_02895</name>
</gene>
<accession>A0A2N5EGV3</accession>
<evidence type="ECO:0000313" key="10">
    <source>
        <dbReference type="Proteomes" id="UP000234240"/>
    </source>
</evidence>
<evidence type="ECO:0000256" key="4">
    <source>
        <dbReference type="ARBA" id="ARBA00022597"/>
    </source>
</evidence>
<dbReference type="Gene3D" id="3.40.50.510">
    <property type="entry name" value="Phosphotransferase system, mannose-type IIA component"/>
    <property type="match status" value="1"/>
</dbReference>
<keyword evidence="3" id="KW-0963">Cytoplasm</keyword>
<evidence type="ECO:0000256" key="2">
    <source>
        <dbReference type="ARBA" id="ARBA00022448"/>
    </source>
</evidence>
<name>A0A2N5EGV3_9GAMM</name>
<evidence type="ECO:0000256" key="5">
    <source>
        <dbReference type="ARBA" id="ARBA00022679"/>
    </source>
</evidence>
<evidence type="ECO:0000256" key="6">
    <source>
        <dbReference type="ARBA" id="ARBA00022683"/>
    </source>
</evidence>
<dbReference type="InterPro" id="IPR051471">
    <property type="entry name" value="Bacterial_PTS_sugar_comp"/>
</dbReference>
<dbReference type="EMBL" id="PJZF01000001">
    <property type="protein sequence ID" value="PLR41787.1"/>
    <property type="molecule type" value="Genomic_DNA"/>
</dbReference>
<dbReference type="PANTHER" id="PTHR33799">
    <property type="entry name" value="PTS PERMEASE-RELATED-RELATED"/>
    <property type="match status" value="1"/>
</dbReference>
<dbReference type="GO" id="GO:0005737">
    <property type="term" value="C:cytoplasm"/>
    <property type="evidence" value="ECO:0007669"/>
    <property type="project" value="UniProtKB-SubCell"/>
</dbReference>
<dbReference type="InterPro" id="IPR004701">
    <property type="entry name" value="PTS_EIIA_man-typ"/>
</dbReference>
<dbReference type="OrthoDB" id="9794368at2"/>
<dbReference type="RefSeq" id="WP_101814635.1">
    <property type="nucleotide sequence ID" value="NZ_PJZF01000001.1"/>
</dbReference>